<dbReference type="KEGG" id="tpe:Tpen_0593"/>
<evidence type="ECO:0008006" key="3">
    <source>
        <dbReference type="Google" id="ProtNLM"/>
    </source>
</evidence>
<accession>A1RXR8</accession>
<dbReference type="Proteomes" id="UP000000641">
    <property type="component" value="Chromosome"/>
</dbReference>
<dbReference type="EMBL" id="CP000505">
    <property type="protein sequence ID" value="ABL77998.1"/>
    <property type="molecule type" value="Genomic_DNA"/>
</dbReference>
<reference evidence="2" key="1">
    <citation type="journal article" date="2008" name="J. Bacteriol.">
        <title>Genome sequence of Thermofilum pendens reveals an exceptional loss of biosynthetic pathways without genome reduction.</title>
        <authorList>
            <person name="Anderson I."/>
            <person name="Rodriguez J."/>
            <person name="Susanti D."/>
            <person name="Porat I."/>
            <person name="Reich C."/>
            <person name="Ulrich L.E."/>
            <person name="Elkins J.G."/>
            <person name="Mavromatis K."/>
            <person name="Lykidis A."/>
            <person name="Kim E."/>
            <person name="Thompson L.S."/>
            <person name="Nolan M."/>
            <person name="Land M."/>
            <person name="Copeland A."/>
            <person name="Lapidus A."/>
            <person name="Lucas S."/>
            <person name="Detter C."/>
            <person name="Zhulin I.B."/>
            <person name="Olsen G.J."/>
            <person name="Whitman W."/>
            <person name="Mukhopadhyay B."/>
            <person name="Bristow J."/>
            <person name="Kyrpides N."/>
        </authorList>
    </citation>
    <scope>NUCLEOTIDE SEQUENCE [LARGE SCALE GENOMIC DNA]</scope>
    <source>
        <strain evidence="2">DSM 2475 / Hrk 5</strain>
    </source>
</reference>
<evidence type="ECO:0000313" key="2">
    <source>
        <dbReference type="Proteomes" id="UP000000641"/>
    </source>
</evidence>
<dbReference type="Gene3D" id="1.20.950.20">
    <property type="entry name" value="Transmembrane di-heme cytochromes, Chain C"/>
    <property type="match status" value="1"/>
</dbReference>
<dbReference type="eggNOG" id="arCOG06072">
    <property type="taxonomic scope" value="Archaea"/>
</dbReference>
<sequence>MDLLDLAIYVLPPYVVATLAFGVAYRLSRYLFLWKRGYSAPRRARPIGKLLVGLVVTFLDPLVQAAKKRKSDFVGGLIALHILGVIPLIFLLSQHVAMFSYWIPLYSLLKPFAIPSSITSASQYFFANVLPASEMGWVFTNSVWGPLTLILNGDLLAILAIIGVSYKLGDKLVRLYHRLRHVRAGDFFDLALLLSILVTGFLATHHLPSPDVTTYRFMLGLHILLAELLVALLPFTKFWHFVFGYWYGKLHEWYELKFNRGSL</sequence>
<dbReference type="OrthoDB" id="30968at2157"/>
<dbReference type="InterPro" id="IPR036197">
    <property type="entry name" value="NarG-like_sf"/>
</dbReference>
<gene>
    <name evidence="1" type="ordered locus">Tpen_0593</name>
</gene>
<keyword evidence="2" id="KW-1185">Reference proteome</keyword>
<dbReference type="RefSeq" id="WP_011752263.1">
    <property type="nucleotide sequence ID" value="NC_008698.1"/>
</dbReference>
<dbReference type="SUPFAM" id="SSF103501">
    <property type="entry name" value="Respiratory nitrate reductase 1 gamma chain"/>
    <property type="match status" value="1"/>
</dbReference>
<protein>
    <recommendedName>
        <fullName evidence="3">NarG-like domain-containing protein</fullName>
    </recommendedName>
</protein>
<dbReference type="HOGENOM" id="CLU_1080177_0_0_2"/>
<dbReference type="EnsemblBacteria" id="ABL77998">
    <property type="protein sequence ID" value="ABL77998"/>
    <property type="gene ID" value="Tpen_0593"/>
</dbReference>
<dbReference type="STRING" id="368408.Tpen_0593"/>
<dbReference type="GeneID" id="4601233"/>
<evidence type="ECO:0000313" key="1">
    <source>
        <dbReference type="EMBL" id="ABL77998.1"/>
    </source>
</evidence>
<organism evidence="1 2">
    <name type="scientific">Thermofilum pendens (strain DSM 2475 / Hrk 5)</name>
    <dbReference type="NCBI Taxonomy" id="368408"/>
    <lineage>
        <taxon>Archaea</taxon>
        <taxon>Thermoproteota</taxon>
        <taxon>Thermoprotei</taxon>
        <taxon>Thermofilales</taxon>
        <taxon>Thermofilaceae</taxon>
        <taxon>Thermofilum</taxon>
    </lineage>
</organism>
<proteinExistence type="predicted"/>
<name>A1RXR8_THEPD</name>
<dbReference type="AlphaFoldDB" id="A1RXR8"/>